<organism evidence="1">
    <name type="scientific">Anguilla anguilla</name>
    <name type="common">European freshwater eel</name>
    <name type="synonym">Muraena anguilla</name>
    <dbReference type="NCBI Taxonomy" id="7936"/>
    <lineage>
        <taxon>Eukaryota</taxon>
        <taxon>Metazoa</taxon>
        <taxon>Chordata</taxon>
        <taxon>Craniata</taxon>
        <taxon>Vertebrata</taxon>
        <taxon>Euteleostomi</taxon>
        <taxon>Actinopterygii</taxon>
        <taxon>Neopterygii</taxon>
        <taxon>Teleostei</taxon>
        <taxon>Anguilliformes</taxon>
        <taxon>Anguillidae</taxon>
        <taxon>Anguilla</taxon>
    </lineage>
</organism>
<dbReference type="AlphaFoldDB" id="A0A0E9R1P9"/>
<protein>
    <submittedName>
        <fullName evidence="1">Uncharacterized protein</fullName>
    </submittedName>
</protein>
<reference evidence="1" key="2">
    <citation type="journal article" date="2015" name="Fish Shellfish Immunol.">
        <title>Early steps in the European eel (Anguilla anguilla)-Vibrio vulnificus interaction in the gills: Role of the RtxA13 toxin.</title>
        <authorList>
            <person name="Callol A."/>
            <person name="Pajuelo D."/>
            <person name="Ebbesson L."/>
            <person name="Teles M."/>
            <person name="MacKenzie S."/>
            <person name="Amaro C."/>
        </authorList>
    </citation>
    <scope>NUCLEOTIDE SEQUENCE</scope>
</reference>
<evidence type="ECO:0000313" key="1">
    <source>
        <dbReference type="EMBL" id="JAH23044.1"/>
    </source>
</evidence>
<sequence>MLQRCRSSVDYLFSGGLMLGACRCRRFSSSNLRCRVLECCKGSPFCSSSRCKSLV</sequence>
<dbReference type="EMBL" id="GBXM01085533">
    <property type="protein sequence ID" value="JAH23044.1"/>
    <property type="molecule type" value="Transcribed_RNA"/>
</dbReference>
<proteinExistence type="predicted"/>
<dbReference type="PROSITE" id="PS51257">
    <property type="entry name" value="PROKAR_LIPOPROTEIN"/>
    <property type="match status" value="1"/>
</dbReference>
<reference evidence="1" key="1">
    <citation type="submission" date="2014-11" db="EMBL/GenBank/DDBJ databases">
        <authorList>
            <person name="Amaro Gonzalez C."/>
        </authorList>
    </citation>
    <scope>NUCLEOTIDE SEQUENCE</scope>
</reference>
<accession>A0A0E9R1P9</accession>
<name>A0A0E9R1P9_ANGAN</name>